<organism evidence="7 8">
    <name type="scientific">Zoogloea oleivorans</name>
    <dbReference type="NCBI Taxonomy" id="1552750"/>
    <lineage>
        <taxon>Bacteria</taxon>
        <taxon>Pseudomonadati</taxon>
        <taxon>Pseudomonadota</taxon>
        <taxon>Betaproteobacteria</taxon>
        <taxon>Rhodocyclales</taxon>
        <taxon>Zoogloeaceae</taxon>
        <taxon>Zoogloea</taxon>
    </lineage>
</organism>
<evidence type="ECO:0000256" key="1">
    <source>
        <dbReference type="ARBA" id="ARBA00022491"/>
    </source>
</evidence>
<evidence type="ECO:0000256" key="4">
    <source>
        <dbReference type="ARBA" id="ARBA00023125"/>
    </source>
</evidence>
<protein>
    <recommendedName>
        <fullName evidence="6">Protein CopB</fullName>
    </recommendedName>
</protein>
<evidence type="ECO:0000313" key="7">
    <source>
        <dbReference type="EMBL" id="TYC53977.1"/>
    </source>
</evidence>
<evidence type="ECO:0000256" key="6">
    <source>
        <dbReference type="ARBA" id="ARBA00031853"/>
    </source>
</evidence>
<dbReference type="GO" id="GO:0003677">
    <property type="term" value="F:DNA binding"/>
    <property type="evidence" value="ECO:0007669"/>
    <property type="project" value="UniProtKB-KW"/>
</dbReference>
<evidence type="ECO:0000313" key="8">
    <source>
        <dbReference type="Proteomes" id="UP000389128"/>
    </source>
</evidence>
<dbReference type="GO" id="GO:0006276">
    <property type="term" value="P:plasmid maintenance"/>
    <property type="evidence" value="ECO:0007669"/>
    <property type="project" value="UniProtKB-KW"/>
</dbReference>
<gene>
    <name evidence="7" type="ORF">ETQ85_20540</name>
</gene>
<keyword evidence="8" id="KW-1185">Reference proteome</keyword>
<keyword evidence="2" id="KW-0615">Plasmid copy control</keyword>
<evidence type="ECO:0000256" key="2">
    <source>
        <dbReference type="ARBA" id="ARBA00022689"/>
    </source>
</evidence>
<evidence type="ECO:0000256" key="5">
    <source>
        <dbReference type="ARBA" id="ARBA00023163"/>
    </source>
</evidence>
<keyword evidence="5" id="KW-0804">Transcription</keyword>
<name>A0A6C2CJ07_9RHOO</name>
<keyword evidence="1" id="KW-0678">Repressor</keyword>
<keyword evidence="3" id="KW-0805">Transcription regulation</keyword>
<reference evidence="7 8" key="1">
    <citation type="submission" date="2019-01" db="EMBL/GenBank/DDBJ databases">
        <title>Zoogloea oleivorans genome sequencing and assembly.</title>
        <authorList>
            <person name="Tancsics A."/>
            <person name="Farkas M."/>
            <person name="Kriszt B."/>
            <person name="Maroti G."/>
            <person name="Horvath B."/>
        </authorList>
    </citation>
    <scope>NUCLEOTIDE SEQUENCE [LARGE SCALE GENOMIC DNA]</scope>
    <source>
        <strain evidence="7 8">Buc</strain>
    </source>
</reference>
<sequence>MYINQGEITMTTNERQSRYRAKRRTEGDKRLSIWVKKDVADALLTVANTLSVTQKHLIEKLLLSAIATLKSTRQLA</sequence>
<evidence type="ECO:0000256" key="3">
    <source>
        <dbReference type="ARBA" id="ARBA00023015"/>
    </source>
</evidence>
<accession>A0A6C2CJ07</accession>
<dbReference type="EMBL" id="SDKK01000024">
    <property type="protein sequence ID" value="TYC53977.1"/>
    <property type="molecule type" value="Genomic_DNA"/>
</dbReference>
<dbReference type="AlphaFoldDB" id="A0A6C2CJ07"/>
<keyword evidence="4" id="KW-0238">DNA-binding</keyword>
<comment type="caution">
    <text evidence="7">The sequence shown here is derived from an EMBL/GenBank/DDBJ whole genome shotgun (WGS) entry which is preliminary data.</text>
</comment>
<dbReference type="InterPro" id="IPR019661">
    <property type="entry name" value="RepA2"/>
</dbReference>
<proteinExistence type="predicted"/>
<dbReference type="Pfam" id="PF10723">
    <property type="entry name" value="RepB-RCR_reg"/>
    <property type="match status" value="1"/>
</dbReference>
<dbReference type="Proteomes" id="UP000389128">
    <property type="component" value="Unassembled WGS sequence"/>
</dbReference>